<dbReference type="Proteomes" id="UP000027647">
    <property type="component" value="Unassembled WGS sequence"/>
</dbReference>
<organism evidence="1 2">
    <name type="scientific">Erythrobacter longus</name>
    <dbReference type="NCBI Taxonomy" id="1044"/>
    <lineage>
        <taxon>Bacteria</taxon>
        <taxon>Pseudomonadati</taxon>
        <taxon>Pseudomonadota</taxon>
        <taxon>Alphaproteobacteria</taxon>
        <taxon>Sphingomonadales</taxon>
        <taxon>Erythrobacteraceae</taxon>
        <taxon>Erythrobacter/Porphyrobacter group</taxon>
        <taxon>Erythrobacter</taxon>
    </lineage>
</organism>
<sequence>MRLYIARFADRLSQGDRFAVNELAIRIRSELRLIGVHRLRHADRPTLQKRNSSDCCRELG</sequence>
<gene>
    <name evidence="1" type="ORF">EH31_16340</name>
</gene>
<evidence type="ECO:0000313" key="1">
    <source>
        <dbReference type="EMBL" id="KEO88528.1"/>
    </source>
</evidence>
<protein>
    <submittedName>
        <fullName evidence="1">Uncharacterized protein</fullName>
    </submittedName>
</protein>
<evidence type="ECO:0000313" key="2">
    <source>
        <dbReference type="Proteomes" id="UP000027647"/>
    </source>
</evidence>
<name>A0A074M9M9_ERYLO</name>
<dbReference type="AlphaFoldDB" id="A0A074M9M9"/>
<reference evidence="1 2" key="1">
    <citation type="submission" date="2014-04" db="EMBL/GenBank/DDBJ databases">
        <title>A comprehensive comparison of genomes of Erythrobacter spp. strains.</title>
        <authorList>
            <person name="Zheng Q."/>
        </authorList>
    </citation>
    <scope>NUCLEOTIDE SEQUENCE [LARGE SCALE GENOMIC DNA]</scope>
    <source>
        <strain evidence="1 2">DSM 6997</strain>
    </source>
</reference>
<keyword evidence="2" id="KW-1185">Reference proteome</keyword>
<comment type="caution">
    <text evidence="1">The sequence shown here is derived from an EMBL/GenBank/DDBJ whole genome shotgun (WGS) entry which is preliminary data.</text>
</comment>
<accession>A0A074M9M9</accession>
<dbReference type="EMBL" id="JMIW01000009">
    <property type="protein sequence ID" value="KEO88528.1"/>
    <property type="molecule type" value="Genomic_DNA"/>
</dbReference>
<proteinExistence type="predicted"/>